<name>A0A0A9U561_ARUDO</name>
<reference evidence="1" key="1">
    <citation type="submission" date="2014-09" db="EMBL/GenBank/DDBJ databases">
        <authorList>
            <person name="Magalhaes I.L.F."/>
            <person name="Oliveira U."/>
            <person name="Santos F.R."/>
            <person name="Vidigal T.H.D.A."/>
            <person name="Brescovit A.D."/>
            <person name="Santos A.J."/>
        </authorList>
    </citation>
    <scope>NUCLEOTIDE SEQUENCE</scope>
    <source>
        <tissue evidence="1">Shoot tissue taken approximately 20 cm above the soil surface</tissue>
    </source>
</reference>
<proteinExistence type="predicted"/>
<evidence type="ECO:0000313" key="1">
    <source>
        <dbReference type="EMBL" id="JAD15967.1"/>
    </source>
</evidence>
<dbReference type="EMBL" id="GBRH01281928">
    <property type="protein sequence ID" value="JAD15967.1"/>
    <property type="molecule type" value="Transcribed_RNA"/>
</dbReference>
<protein>
    <submittedName>
        <fullName evidence="1">Uncharacterized protein</fullName>
    </submittedName>
</protein>
<organism evidence="1">
    <name type="scientific">Arundo donax</name>
    <name type="common">Giant reed</name>
    <name type="synonym">Donax arundinaceus</name>
    <dbReference type="NCBI Taxonomy" id="35708"/>
    <lineage>
        <taxon>Eukaryota</taxon>
        <taxon>Viridiplantae</taxon>
        <taxon>Streptophyta</taxon>
        <taxon>Embryophyta</taxon>
        <taxon>Tracheophyta</taxon>
        <taxon>Spermatophyta</taxon>
        <taxon>Magnoliopsida</taxon>
        <taxon>Liliopsida</taxon>
        <taxon>Poales</taxon>
        <taxon>Poaceae</taxon>
        <taxon>PACMAD clade</taxon>
        <taxon>Arundinoideae</taxon>
        <taxon>Arundineae</taxon>
        <taxon>Arundo</taxon>
    </lineage>
</organism>
<accession>A0A0A9U561</accession>
<reference evidence="1" key="2">
    <citation type="journal article" date="2015" name="Data Brief">
        <title>Shoot transcriptome of the giant reed, Arundo donax.</title>
        <authorList>
            <person name="Barrero R.A."/>
            <person name="Guerrero F.D."/>
            <person name="Moolhuijzen P."/>
            <person name="Goolsby J.A."/>
            <person name="Tidwell J."/>
            <person name="Bellgard S.E."/>
            <person name="Bellgard M.I."/>
        </authorList>
    </citation>
    <scope>NUCLEOTIDE SEQUENCE</scope>
    <source>
        <tissue evidence="1">Shoot tissue taken approximately 20 cm above the soil surface</tissue>
    </source>
</reference>
<sequence>MNSILLTRSVFDIREMLPVQHLI</sequence>
<dbReference type="AlphaFoldDB" id="A0A0A9U561"/>